<dbReference type="SMART" id="SM00710">
    <property type="entry name" value="PbH1"/>
    <property type="match status" value="3"/>
</dbReference>
<evidence type="ECO:0000313" key="3">
    <source>
        <dbReference type="EMBL" id="KKB59253.1"/>
    </source>
</evidence>
<sequence>MKIRLLTILAAILAATSVGWAETSTIYVNGSSGNDTNNSGTDVSPVKTIAKAITLVSDGGTIYVAAGEYTENIEISKPLSLIGSGTNKPTKESTSENDAYLTGKIQITKAGSTTIENVKMVRAANTSYGNGNGMIEMIVANVTLTVDNCCMINSKSGSENTGGGTNHFITIGSSASGATVNLTNSDLYMDGAYQRAITNRASVGAKIKVKKSQIIGIGTNTQCRPLALYNEGSETEIIDSKILLNEHGYAISAECANSKITIDNSEIRGFAALAIREAGMTIKIENSILTGRQNYSGESDGYGALVFEYGVDPTNNTVTINNSIITNEHINTASACMYPIDFGDKAANNTVTLKDSRLRLTSNQTPAMVYRFNANNNVLLEGNGNVFSYNTTNKPLTKANQNDVLANDKESCMIAYKADGSLMNAIIDWKSLSNQGIISFKDVSRMTIPEGTFELPQTFTLDKSLTIEGAGKDKTTIKGHIEVNPKQGETATLTAKGLTLEGNNNNFGHGIIGITGNGTGKVGLTDCKISGGALKGQTAAVGVRMESAGAELTMKNTDINVYYYGLGLREKNQKVTINGGSITGRAAIMTSAGNLGGYLDPTGTSITATGTTFIGKTIAQGEGESYGTIVLQEKYNGVKGEFTNCAIETVPGIDNGKNAEKQMSALCVRSYGNTLNFSGGKLSATYAENNIAGINSKIHASVIQLGWHDADFKGDDVSTPSQNTIALRNCELKAKEGEKYLVTTFRRDINQQYDALTINGTAYSVNAGNVLKLYQVDKNGKFVDDNGKVISQVKDLASLKSAIASASDGSTIHLSNDITGITESDLPIEIKKAITLEGNGYTLSGTYTEGGGTALKHLLDITSNDVVIRNLTVEKAFRSGINVTGVTGVILENIVSRNNASVGLTVNSSEVTATNLTTNGNGWKAGVNVDKGQNVTSEPIFTFSNSSFGEAVAIYSDLADAPLSYVVAPANSGWTKHANQGDNKKTIWKIDAFVPTITAIPEIKVNMLEAGQTLSSVLLVKGVAQYNNVAVAGTFSWNNPAEVIKAGNNNYKVLFTPSDLIKYAITECEVSIEAKQYYTVTTGVCQNGKVSITNGNINNRYAEGTELTLTNTPDAGYQLKAGSLAGKMTVTEDKVITAEFEAIQQTVTLRVDGGNGSISVNGKTDHSGSVTVQQGKEIVVQAIPSSGYVLESLSCTGGKVISKDAVTVDKDFTITAKFKALPPQEYSVQVTSPEHGKILLFDDKGNAIAAGSSVTANSKVSVLAVADEGYQLQANSLKNNSTEITNGSISVTANAVITAEFNIQQFEVKSSIPSNEGSITLTKGQSGNFTSGNVDYGQMMKATVTPADGYKLLTLLVNGKEIPNGGSFTVKAATTVKAVMRKLATITIDETAQTYVYDGTEKAFVVKTTPAGIGGFTVTCSGTHTEVGSYDVTISRGADDTYAAINKTISGGLVIAQAEMKGVAIPTAENGTIKTTSADGAYAWKNGQTIGNTETVYDAIFTPNNKNYAPITFSIPTGKGEAKKVSFEWESLPTRSALRNEPEAAGSLSITANGAEGSIVILNGNSQLNSGDLYATQKIRLRAIPGANASANVTWTVSGGELDKTVGNEVTLTLGTGDNIVTATFAPKGEPTNPTISGELTYNGSIQVPTITGGSDWQITFKQGGQIIQNPTDAGDYDVIASYPGDANYKAVTDKNIGTFTIKPKKVTATVTAASSILQGQSLAQSIITGTADADGTFEWNTDTKNTPITTAGTQNKQPIKFVPTSTNYEELTGLSTSVEVTEVKGLTLRTLNLTVTNPDGGTVTMKLNDQEVASGATITKDDKITVETSPNSNYTSTVSVTGATNVGGVYTVGDAGNVEVKVTFTQKSTPGDDDGGDDEPGVVTITDVVLDSSSKTLAVGEEFKLTASVKPADADQSVTWSSSDETVATVKKGTVKALKAGKATITATASDDTHYAECEVTVSVATGIDELIASTRVLGCDGYIMIEPMATIETLVTDMMGRIFYHGRLTEKMQIPVSEGVYLVRLSNKEKAVTVKVIVR</sequence>
<gene>
    <name evidence="3" type="ORF">HMPREF1536_00793</name>
</gene>
<dbReference type="InterPro" id="IPR003343">
    <property type="entry name" value="Big_2"/>
</dbReference>
<dbReference type="SUPFAM" id="SSF49373">
    <property type="entry name" value="Invasin/intimin cell-adhesion fragments"/>
    <property type="match status" value="1"/>
</dbReference>
<dbReference type="Proteomes" id="UP000033035">
    <property type="component" value="Unassembled WGS sequence"/>
</dbReference>
<protein>
    <recommendedName>
        <fullName evidence="2">BIG2 domain-containing protein</fullName>
    </recommendedName>
</protein>
<dbReference type="SMART" id="SM00635">
    <property type="entry name" value="BID_2"/>
    <property type="match status" value="1"/>
</dbReference>
<feature type="chain" id="PRO_5002490297" description="BIG2 domain-containing protein" evidence="1">
    <location>
        <begin position="22"/>
        <end position="2041"/>
    </location>
</feature>
<keyword evidence="4" id="KW-1185">Reference proteome</keyword>
<dbReference type="Gene3D" id="3.30.1910.20">
    <property type="entry name" value="asparaginyl-tRNA synthetase, N-terminal domain"/>
    <property type="match status" value="1"/>
</dbReference>
<dbReference type="Gene3D" id="2.60.40.1080">
    <property type="match status" value="1"/>
</dbReference>
<organism evidence="3 4">
    <name type="scientific">Parabacteroides gordonii MS-1 = DSM 23371</name>
    <dbReference type="NCBI Taxonomy" id="1203610"/>
    <lineage>
        <taxon>Bacteria</taxon>
        <taxon>Pseudomonadati</taxon>
        <taxon>Bacteroidota</taxon>
        <taxon>Bacteroidia</taxon>
        <taxon>Bacteroidales</taxon>
        <taxon>Tannerellaceae</taxon>
        <taxon>Parabacteroides</taxon>
    </lineage>
</organism>
<keyword evidence="1" id="KW-0732">Signal</keyword>
<dbReference type="PATRIC" id="fig|1203610.3.peg.818"/>
<dbReference type="Pfam" id="PF02368">
    <property type="entry name" value="Big_2"/>
    <property type="match status" value="1"/>
</dbReference>
<feature type="domain" description="BIG2" evidence="2">
    <location>
        <begin position="1885"/>
        <end position="1960"/>
    </location>
</feature>
<dbReference type="InterPro" id="IPR044060">
    <property type="entry name" value="Bacterial_rp_domain"/>
</dbReference>
<dbReference type="SUPFAM" id="SSF51126">
    <property type="entry name" value="Pectin lyase-like"/>
    <property type="match status" value="3"/>
</dbReference>
<reference evidence="3 4" key="1">
    <citation type="submission" date="2013-04" db="EMBL/GenBank/DDBJ databases">
        <title>The Genome Sequence of Parabacteroides gordonii DSM 23371.</title>
        <authorList>
            <consortium name="The Broad Institute Genomics Platform"/>
            <person name="Earl A."/>
            <person name="Ward D."/>
            <person name="Feldgarden M."/>
            <person name="Gevers D."/>
            <person name="Martens E."/>
            <person name="Sakamoto M."/>
            <person name="Benno Y."/>
            <person name="Suzuki N."/>
            <person name="Matsunaga N."/>
            <person name="Koshihara K."/>
            <person name="Seki M."/>
            <person name="Komiya H."/>
            <person name="Walker B."/>
            <person name="Young S."/>
            <person name="Zeng Q."/>
            <person name="Gargeya S."/>
            <person name="Fitzgerald M."/>
            <person name="Haas B."/>
            <person name="Abouelleil A."/>
            <person name="Allen A.W."/>
            <person name="Alvarado L."/>
            <person name="Arachchi H.M."/>
            <person name="Berlin A.M."/>
            <person name="Chapman S.B."/>
            <person name="Gainer-Dewar J."/>
            <person name="Goldberg J."/>
            <person name="Griggs A."/>
            <person name="Gujja S."/>
            <person name="Hansen M."/>
            <person name="Howarth C."/>
            <person name="Imamovic A."/>
            <person name="Ireland A."/>
            <person name="Larimer J."/>
            <person name="McCowan C."/>
            <person name="Murphy C."/>
            <person name="Pearson M."/>
            <person name="Poon T.W."/>
            <person name="Priest M."/>
            <person name="Roberts A."/>
            <person name="Saif S."/>
            <person name="Shea T."/>
            <person name="Sisk P."/>
            <person name="Sykes S."/>
            <person name="Wortman J."/>
            <person name="Nusbaum C."/>
            <person name="Birren B."/>
        </authorList>
    </citation>
    <scope>NUCLEOTIDE SEQUENCE [LARGE SCALE GENOMIC DNA]</scope>
    <source>
        <strain evidence="3 4">MS-1</strain>
    </source>
</reference>
<dbReference type="InterPro" id="IPR006626">
    <property type="entry name" value="PbH1"/>
</dbReference>
<name>A0A0F5JN92_9BACT</name>
<proteinExistence type="predicted"/>
<evidence type="ECO:0000256" key="1">
    <source>
        <dbReference type="SAM" id="SignalP"/>
    </source>
</evidence>
<dbReference type="Pfam" id="PF18998">
    <property type="entry name" value="Flg_new_2"/>
    <property type="match status" value="4"/>
</dbReference>
<dbReference type="RefSeq" id="WP_081693281.1">
    <property type="nucleotide sequence ID" value="NZ_AUAE01000011.1"/>
</dbReference>
<evidence type="ECO:0000259" key="2">
    <source>
        <dbReference type="SMART" id="SM00635"/>
    </source>
</evidence>
<comment type="caution">
    <text evidence="3">The sequence shown here is derived from an EMBL/GenBank/DDBJ whole genome shotgun (WGS) entry which is preliminary data.</text>
</comment>
<dbReference type="EMBL" id="AQHW01000005">
    <property type="protein sequence ID" value="KKB59253.1"/>
    <property type="molecule type" value="Genomic_DNA"/>
</dbReference>
<dbReference type="InterPro" id="IPR008964">
    <property type="entry name" value="Invasin/intimin_cell_adhesion"/>
</dbReference>
<accession>A0A0F5JN92</accession>
<evidence type="ECO:0000313" key="4">
    <source>
        <dbReference type="Proteomes" id="UP000033035"/>
    </source>
</evidence>
<dbReference type="Gene3D" id="2.160.20.10">
    <property type="entry name" value="Single-stranded right-handed beta-helix, Pectin lyase-like"/>
    <property type="match status" value="2"/>
</dbReference>
<dbReference type="HOGENOM" id="CLU_233263_0_0_10"/>
<dbReference type="InterPro" id="IPR012334">
    <property type="entry name" value="Pectin_lyas_fold"/>
</dbReference>
<feature type="signal peptide" evidence="1">
    <location>
        <begin position="1"/>
        <end position="21"/>
    </location>
</feature>
<dbReference type="InterPro" id="IPR011050">
    <property type="entry name" value="Pectin_lyase_fold/virulence"/>
</dbReference>
<dbReference type="STRING" id="1203610.HMPREF1536_00793"/>